<dbReference type="OrthoDB" id="6258315at2759"/>
<feature type="region of interest" description="Disordered" evidence="1">
    <location>
        <begin position="1"/>
        <end position="59"/>
    </location>
</feature>
<dbReference type="InterPro" id="IPR039889">
    <property type="entry name" value="CCD33"/>
</dbReference>
<accession>A0A8J4WTP6</accession>
<dbReference type="GO" id="GO:0005777">
    <property type="term" value="C:peroxisome"/>
    <property type="evidence" value="ECO:0007669"/>
    <property type="project" value="TreeGrafter"/>
</dbReference>
<dbReference type="AlphaFoldDB" id="A0A8J4WTP6"/>
<feature type="compositionally biased region" description="Basic and acidic residues" evidence="1">
    <location>
        <begin position="27"/>
        <end position="59"/>
    </location>
</feature>
<keyword evidence="3" id="KW-1185">Reference proteome</keyword>
<sequence length="474" mass="55570">MDADNDSNAANTFLDDKPDYLVSDPLAADRGRNAIDRLDSPQKRNKHTDVRQQQPEEMRPRIVNARPFDLSENDARLLNARNTGGYGQNQDFVGPPGSPYELNNWDWLRLDSLGPGWEHALRDVPVNRREALNLLIIMKKKLLRAASELTFYKERVTILQEQMIFQKKNEEKLIKLRAAVKAQTEELQRLREKSSKVPGLERTVRQQEELITRLETFMDRQRNHNVNTKLDKRLPDWDPFDTGRLDQLPPSPIPLPDTSDAVAATALRNLSNENESLRQTVSELSRTVRNLAEQQQEDHTRQKQQEEHYREELELLREHQNRLAEQQATQNKQLESAEKNTLKNSIDDNEKYELYRMLDTAEVRIRNLEEELTLRDRRSQPPNNEMPLYNRRTPAYKEPFWRHPGQDRFSTTRFPPVIGLRDRPFRRLPPEVHRAHASDSGLDRHTSYQQSCYPVRAGSSTGFEEDWQRELDDF</sequence>
<feature type="region of interest" description="Disordered" evidence="1">
    <location>
        <begin position="324"/>
        <end position="345"/>
    </location>
</feature>
<gene>
    <name evidence="2" type="ORF">PHET_02519</name>
</gene>
<feature type="compositionally biased region" description="Polar residues" evidence="1">
    <location>
        <begin position="1"/>
        <end position="11"/>
    </location>
</feature>
<proteinExistence type="predicted"/>
<dbReference type="EMBL" id="LUCH01000961">
    <property type="protein sequence ID" value="KAF5403945.1"/>
    <property type="molecule type" value="Genomic_DNA"/>
</dbReference>
<comment type="caution">
    <text evidence="2">The sequence shown here is derived from an EMBL/GenBank/DDBJ whole genome shotgun (WGS) entry which is preliminary data.</text>
</comment>
<evidence type="ECO:0000256" key="1">
    <source>
        <dbReference type="SAM" id="MobiDB-lite"/>
    </source>
</evidence>
<evidence type="ECO:0000313" key="2">
    <source>
        <dbReference type="EMBL" id="KAF5403945.1"/>
    </source>
</evidence>
<name>A0A8J4WTP6_9TREM</name>
<reference evidence="2" key="1">
    <citation type="submission" date="2019-05" db="EMBL/GenBank/DDBJ databases">
        <title>Annotation for the trematode Paragonimus heterotremus.</title>
        <authorList>
            <person name="Choi Y.-J."/>
        </authorList>
    </citation>
    <scope>NUCLEOTIDE SEQUENCE</scope>
    <source>
        <strain evidence="2">LC</strain>
    </source>
</reference>
<feature type="compositionally biased region" description="Basic and acidic residues" evidence="1">
    <location>
        <begin position="335"/>
        <end position="345"/>
    </location>
</feature>
<evidence type="ECO:0000313" key="3">
    <source>
        <dbReference type="Proteomes" id="UP000748531"/>
    </source>
</evidence>
<feature type="compositionally biased region" description="Polar residues" evidence="1">
    <location>
        <begin position="324"/>
        <end position="334"/>
    </location>
</feature>
<dbReference type="PANTHER" id="PTHR21623:SF2">
    <property type="entry name" value="COILED-COIL DOMAIN-CONTAINING PROTEIN 33"/>
    <property type="match status" value="1"/>
</dbReference>
<dbReference type="Proteomes" id="UP000748531">
    <property type="component" value="Unassembled WGS sequence"/>
</dbReference>
<protein>
    <submittedName>
        <fullName evidence="2">Normocyte binding protein 2a</fullName>
    </submittedName>
</protein>
<dbReference type="PANTHER" id="PTHR21623">
    <property type="entry name" value="SPERIOLIN-BINDING FACTOR"/>
    <property type="match status" value="1"/>
</dbReference>
<organism evidence="2 3">
    <name type="scientific">Paragonimus heterotremus</name>
    <dbReference type="NCBI Taxonomy" id="100268"/>
    <lineage>
        <taxon>Eukaryota</taxon>
        <taxon>Metazoa</taxon>
        <taxon>Spiralia</taxon>
        <taxon>Lophotrochozoa</taxon>
        <taxon>Platyhelminthes</taxon>
        <taxon>Trematoda</taxon>
        <taxon>Digenea</taxon>
        <taxon>Plagiorchiida</taxon>
        <taxon>Troglotremata</taxon>
        <taxon>Troglotrematidae</taxon>
        <taxon>Paragonimus</taxon>
    </lineage>
</organism>